<dbReference type="AlphaFoldDB" id="A0A087TKD4"/>
<gene>
    <name evidence="1" type="ORF">X975_27214</name>
</gene>
<dbReference type="Proteomes" id="UP000054359">
    <property type="component" value="Unassembled WGS sequence"/>
</dbReference>
<name>A0A087TKD4_STEMI</name>
<sequence>MKLPSRACVHRIEGAGMPSAEHGITVPVELENSTLLGGSYVKTGPLRF</sequence>
<protein>
    <submittedName>
        <fullName evidence="1">Uncharacterized protein</fullName>
    </submittedName>
</protein>
<evidence type="ECO:0000313" key="1">
    <source>
        <dbReference type="EMBL" id="KFM65573.1"/>
    </source>
</evidence>
<accession>A0A087TKD4</accession>
<reference evidence="1 2" key="1">
    <citation type="submission" date="2013-11" db="EMBL/GenBank/DDBJ databases">
        <title>Genome sequencing of Stegodyphus mimosarum.</title>
        <authorList>
            <person name="Bechsgaard J."/>
        </authorList>
    </citation>
    <scope>NUCLEOTIDE SEQUENCE [LARGE SCALE GENOMIC DNA]</scope>
</reference>
<organism evidence="1 2">
    <name type="scientific">Stegodyphus mimosarum</name>
    <name type="common">African social velvet spider</name>
    <dbReference type="NCBI Taxonomy" id="407821"/>
    <lineage>
        <taxon>Eukaryota</taxon>
        <taxon>Metazoa</taxon>
        <taxon>Ecdysozoa</taxon>
        <taxon>Arthropoda</taxon>
        <taxon>Chelicerata</taxon>
        <taxon>Arachnida</taxon>
        <taxon>Araneae</taxon>
        <taxon>Araneomorphae</taxon>
        <taxon>Entelegynae</taxon>
        <taxon>Eresoidea</taxon>
        <taxon>Eresidae</taxon>
        <taxon>Stegodyphus</taxon>
    </lineage>
</organism>
<feature type="non-terminal residue" evidence="1">
    <location>
        <position position="48"/>
    </location>
</feature>
<evidence type="ECO:0000313" key="2">
    <source>
        <dbReference type="Proteomes" id="UP000054359"/>
    </source>
</evidence>
<keyword evidence="2" id="KW-1185">Reference proteome</keyword>
<dbReference type="EMBL" id="KK115622">
    <property type="protein sequence ID" value="KFM65573.1"/>
    <property type="molecule type" value="Genomic_DNA"/>
</dbReference>
<proteinExistence type="predicted"/>